<dbReference type="Gene3D" id="3.90.79.10">
    <property type="entry name" value="Nucleoside Triphosphate Pyrophosphohydrolase"/>
    <property type="match status" value="1"/>
</dbReference>
<feature type="domain" description="Nudix hydrolase" evidence="1">
    <location>
        <begin position="45"/>
        <end position="180"/>
    </location>
</feature>
<accession>A0A543NFA4</accession>
<dbReference type="EMBL" id="VFQC01000001">
    <property type="protein sequence ID" value="TQN30497.1"/>
    <property type="molecule type" value="Genomic_DNA"/>
</dbReference>
<dbReference type="InterPro" id="IPR000086">
    <property type="entry name" value="NUDIX_hydrolase_dom"/>
</dbReference>
<dbReference type="RefSeq" id="WP_141921743.1">
    <property type="nucleotide sequence ID" value="NZ_VFQC01000001.1"/>
</dbReference>
<dbReference type="CDD" id="cd03674">
    <property type="entry name" value="NUDIX_Hydrolase"/>
    <property type="match status" value="1"/>
</dbReference>
<dbReference type="Proteomes" id="UP000317422">
    <property type="component" value="Unassembled WGS sequence"/>
</dbReference>
<dbReference type="InterPro" id="IPR015797">
    <property type="entry name" value="NUDIX_hydrolase-like_dom_sf"/>
</dbReference>
<reference evidence="2 3" key="1">
    <citation type="submission" date="2019-06" db="EMBL/GenBank/DDBJ databases">
        <title>Sequencing the genomes of 1000 actinobacteria strains.</title>
        <authorList>
            <person name="Klenk H.-P."/>
        </authorList>
    </citation>
    <scope>NUCLEOTIDE SEQUENCE [LARGE SCALE GENOMIC DNA]</scope>
    <source>
        <strain evidence="2 3">DSM 45015</strain>
    </source>
</reference>
<comment type="caution">
    <text evidence="2">The sequence shown here is derived from an EMBL/GenBank/DDBJ whole genome shotgun (WGS) entry which is preliminary data.</text>
</comment>
<evidence type="ECO:0000313" key="3">
    <source>
        <dbReference type="Proteomes" id="UP000317422"/>
    </source>
</evidence>
<dbReference type="PROSITE" id="PS51462">
    <property type="entry name" value="NUDIX"/>
    <property type="match status" value="1"/>
</dbReference>
<evidence type="ECO:0000313" key="2">
    <source>
        <dbReference type="EMBL" id="TQN30497.1"/>
    </source>
</evidence>
<protein>
    <submittedName>
        <fullName evidence="2">8-oxo-dGTP pyrophosphatase MutT (NUDIX family)</fullName>
    </submittedName>
</protein>
<dbReference type="Pfam" id="PF00293">
    <property type="entry name" value="NUDIX"/>
    <property type="match status" value="1"/>
</dbReference>
<organism evidence="2 3">
    <name type="scientific">Haloactinospora alba</name>
    <dbReference type="NCBI Taxonomy" id="405555"/>
    <lineage>
        <taxon>Bacteria</taxon>
        <taxon>Bacillati</taxon>
        <taxon>Actinomycetota</taxon>
        <taxon>Actinomycetes</taxon>
        <taxon>Streptosporangiales</taxon>
        <taxon>Nocardiopsidaceae</taxon>
        <taxon>Haloactinospora</taxon>
    </lineage>
</organism>
<evidence type="ECO:0000259" key="1">
    <source>
        <dbReference type="PROSITE" id="PS51462"/>
    </source>
</evidence>
<gene>
    <name evidence="2" type="ORF">FHX37_0376</name>
</gene>
<dbReference type="AlphaFoldDB" id="A0A543NFA4"/>
<sequence>MTLRLAAQDALASWAAPDASQEELRREYVAHLERFPDGVWRTCTSGHLTASAAILSPHGEHAVLTLHRTIGKWLQTGGHCEPEDTSLAATALREAGEESGITGLRPLPGPVRLDRHWVPCCGGTWHLDVQYAAVAPENTELSRNERESTDLGWFPVSSLPEPSDEACHTLVRAAARALHTQPAP</sequence>
<dbReference type="SUPFAM" id="SSF55811">
    <property type="entry name" value="Nudix"/>
    <property type="match status" value="1"/>
</dbReference>
<dbReference type="OrthoDB" id="129709at2"/>
<proteinExistence type="predicted"/>
<keyword evidence="3" id="KW-1185">Reference proteome</keyword>
<name>A0A543NFA4_9ACTN</name>